<dbReference type="Proteomes" id="UP001298681">
    <property type="component" value="Unassembled WGS sequence"/>
</dbReference>
<evidence type="ECO:0008006" key="4">
    <source>
        <dbReference type="Google" id="ProtNLM"/>
    </source>
</evidence>
<feature type="compositionally biased region" description="Acidic residues" evidence="1">
    <location>
        <begin position="147"/>
        <end position="166"/>
    </location>
</feature>
<evidence type="ECO:0000256" key="1">
    <source>
        <dbReference type="SAM" id="MobiDB-lite"/>
    </source>
</evidence>
<protein>
    <recommendedName>
        <fullName evidence="4">CarD-like/TRCF RNAP-interacting domain-containing protein</fullName>
    </recommendedName>
</protein>
<gene>
    <name evidence="2" type="ORF">L0P57_12095</name>
</gene>
<sequence length="166" mass="18791">MQKTGHVHFPHGEGTIPIERTIVVEDGWGNRCESTYPRRAKQLVKKGRARFVGPDRIRLACPPVETLEDIAMSDMQITAQDILARIDRILDDTAYLKDAFTTIEKIPQGDNATETARLKAEAVERMVQSREKTHRQALRLLESLAWESDEEAGEDEESSGEDETEE</sequence>
<dbReference type="EMBL" id="JAKNHQ010000020">
    <property type="protein sequence ID" value="MCG4611667.1"/>
    <property type="molecule type" value="Genomic_DNA"/>
</dbReference>
<name>A0ABS9MLF9_9FIRM</name>
<comment type="caution">
    <text evidence="2">The sequence shown here is derived from an EMBL/GenBank/DDBJ whole genome shotgun (WGS) entry which is preliminary data.</text>
</comment>
<evidence type="ECO:0000313" key="3">
    <source>
        <dbReference type="Proteomes" id="UP001298681"/>
    </source>
</evidence>
<feature type="region of interest" description="Disordered" evidence="1">
    <location>
        <begin position="143"/>
        <end position="166"/>
    </location>
</feature>
<evidence type="ECO:0000313" key="2">
    <source>
        <dbReference type="EMBL" id="MCG4611667.1"/>
    </source>
</evidence>
<accession>A0ABS9MLF9</accession>
<keyword evidence="3" id="KW-1185">Reference proteome</keyword>
<proteinExistence type="predicted"/>
<reference evidence="2 3" key="1">
    <citation type="submission" date="2022-01" db="EMBL/GenBank/DDBJ databases">
        <title>Collection of gut derived symbiotic bacterial strains cultured from healthy donors.</title>
        <authorList>
            <person name="Lin H."/>
            <person name="Kohout C."/>
            <person name="Waligurski E."/>
            <person name="Pamer E.G."/>
        </authorList>
    </citation>
    <scope>NUCLEOTIDE SEQUENCE [LARGE SCALE GENOMIC DNA]</scope>
    <source>
        <strain evidence="2 3">DFI.7.58</strain>
    </source>
</reference>
<dbReference type="RefSeq" id="WP_237967096.1">
    <property type="nucleotide sequence ID" value="NZ_JAKNHQ010000020.1"/>
</dbReference>
<organism evidence="2 3">
    <name type="scientific">Anaeromassilibacillus senegalensis</name>
    <dbReference type="NCBI Taxonomy" id="1673717"/>
    <lineage>
        <taxon>Bacteria</taxon>
        <taxon>Bacillati</taxon>
        <taxon>Bacillota</taxon>
        <taxon>Clostridia</taxon>
        <taxon>Eubacteriales</taxon>
        <taxon>Acutalibacteraceae</taxon>
        <taxon>Anaeromassilibacillus</taxon>
    </lineage>
</organism>